<evidence type="ECO:0000256" key="2">
    <source>
        <dbReference type="SAM" id="MobiDB-lite"/>
    </source>
</evidence>
<keyword evidence="1" id="KW-0175">Coiled coil</keyword>
<comment type="caution">
    <text evidence="5">The sequence shown here is derived from an EMBL/GenBank/DDBJ whole genome shotgun (WGS) entry which is preliminary data.</text>
</comment>
<dbReference type="Proteomes" id="UP001195914">
    <property type="component" value="Unassembled WGS sequence"/>
</dbReference>
<evidence type="ECO:0000256" key="1">
    <source>
        <dbReference type="SAM" id="Coils"/>
    </source>
</evidence>
<dbReference type="Pfam" id="PF11641">
    <property type="entry name" value="Antigen_Bd37"/>
    <property type="match status" value="1"/>
</dbReference>
<gene>
    <name evidence="5" type="ORF">X943_003695</name>
</gene>
<accession>A0AAD9LH80</accession>
<protein>
    <recommendedName>
        <fullName evidence="4">Bd37 core domain-containing protein</fullName>
    </recommendedName>
</protein>
<sequence length="455" mass="51526">MKFLGILRASALFILLSAFRGPRGVFCSNLEIDLSNESFTVEVSDVSENLEDSTVEPQAIEKPSHGPSTINLSDGSKSLDEVLKELKEKHQAEHEELLKRISEQRKELVERLSKSDAPFSLEDMTLFLGILRDEADVNPEAVQKVGEEIHAYLGSLGIHGHDAKSSLENLMEKIMEQREYLLDLFSGPSQQHSDEASEASEVDAKDVITLVQTKFYYSDLASAVFFLEEFCQEVRADAFSGILFEDLYDGLKEPCLRVSYYARSYTDHFRPRNLLDGPYKDALRPEMFKDYIEWLKKNIPGISESLEDLFLEYSQFSEKILENAASVGPAMYGFEFHDAWTDKDFMSSLRQKTSNLVNALKSLHGSLGKIHSDSFRNPLTEAQSNLVFESSEWDDSKLASAVLFINEFCQEVKAKKFNEKLSEMDFKDLSFECAYVSNGLQYITEILLPTYGPGT</sequence>
<evidence type="ECO:0000313" key="5">
    <source>
        <dbReference type="EMBL" id="KAK1935527.1"/>
    </source>
</evidence>
<dbReference type="AlphaFoldDB" id="A0AAD9LH80"/>
<proteinExistence type="predicted"/>
<evidence type="ECO:0000313" key="6">
    <source>
        <dbReference type="Proteomes" id="UP001195914"/>
    </source>
</evidence>
<feature type="non-terminal residue" evidence="5">
    <location>
        <position position="455"/>
    </location>
</feature>
<evidence type="ECO:0000256" key="3">
    <source>
        <dbReference type="SAM" id="SignalP"/>
    </source>
</evidence>
<feature type="chain" id="PRO_5041940000" description="Bd37 core domain-containing protein" evidence="3">
    <location>
        <begin position="28"/>
        <end position="455"/>
    </location>
</feature>
<name>A0AAD9LH80_BABDI</name>
<reference evidence="5" key="1">
    <citation type="journal article" date="2014" name="Nucleic Acids Res.">
        <title>The evolutionary dynamics of variant antigen genes in Babesia reveal a history of genomic innovation underlying host-parasite interaction.</title>
        <authorList>
            <person name="Jackson A.P."/>
            <person name="Otto T.D."/>
            <person name="Darby A."/>
            <person name="Ramaprasad A."/>
            <person name="Xia D."/>
            <person name="Echaide I.E."/>
            <person name="Farber M."/>
            <person name="Gahlot S."/>
            <person name="Gamble J."/>
            <person name="Gupta D."/>
            <person name="Gupta Y."/>
            <person name="Jackson L."/>
            <person name="Malandrin L."/>
            <person name="Malas T.B."/>
            <person name="Moussa E."/>
            <person name="Nair M."/>
            <person name="Reid A.J."/>
            <person name="Sanders M."/>
            <person name="Sharma J."/>
            <person name="Tracey A."/>
            <person name="Quail M.A."/>
            <person name="Weir W."/>
            <person name="Wastling J.M."/>
            <person name="Hall N."/>
            <person name="Willadsen P."/>
            <person name="Lingelbach K."/>
            <person name="Shiels B."/>
            <person name="Tait A."/>
            <person name="Berriman M."/>
            <person name="Allred D.R."/>
            <person name="Pain A."/>
        </authorList>
    </citation>
    <scope>NUCLEOTIDE SEQUENCE</scope>
    <source>
        <strain evidence="5">1802A</strain>
    </source>
</reference>
<feature type="signal peptide" evidence="3">
    <location>
        <begin position="1"/>
        <end position="27"/>
    </location>
</feature>
<evidence type="ECO:0000259" key="4">
    <source>
        <dbReference type="Pfam" id="PF11641"/>
    </source>
</evidence>
<dbReference type="InterPro" id="IPR038272">
    <property type="entry name" value="Bd37_core_sf"/>
</dbReference>
<keyword evidence="6" id="KW-1185">Reference proteome</keyword>
<keyword evidence="3" id="KW-0732">Signal</keyword>
<dbReference type="InterPro" id="IPR021669">
    <property type="entry name" value="Bd37_core"/>
</dbReference>
<feature type="domain" description="Bd37 core" evidence="4">
    <location>
        <begin position="83"/>
        <end position="188"/>
    </location>
</feature>
<feature type="coiled-coil region" evidence="1">
    <location>
        <begin position="76"/>
        <end position="111"/>
    </location>
</feature>
<dbReference type="EMBL" id="JAHBMH010000053">
    <property type="protein sequence ID" value="KAK1935527.1"/>
    <property type="molecule type" value="Genomic_DNA"/>
</dbReference>
<reference evidence="5" key="2">
    <citation type="submission" date="2021-05" db="EMBL/GenBank/DDBJ databases">
        <authorList>
            <person name="Pain A."/>
        </authorList>
    </citation>
    <scope>NUCLEOTIDE SEQUENCE</scope>
    <source>
        <strain evidence="5">1802A</strain>
    </source>
</reference>
<organism evidence="5 6">
    <name type="scientific">Babesia divergens</name>
    <dbReference type="NCBI Taxonomy" id="32595"/>
    <lineage>
        <taxon>Eukaryota</taxon>
        <taxon>Sar</taxon>
        <taxon>Alveolata</taxon>
        <taxon>Apicomplexa</taxon>
        <taxon>Aconoidasida</taxon>
        <taxon>Piroplasmida</taxon>
        <taxon>Babesiidae</taxon>
        <taxon>Babesia</taxon>
    </lineage>
</organism>
<dbReference type="Gene3D" id="1.10.4170.10">
    <property type="entry name" value="Glycosylphosphatidylinositol-anchored merozoite surface protein"/>
    <property type="match status" value="1"/>
</dbReference>
<feature type="region of interest" description="Disordered" evidence="2">
    <location>
        <begin position="50"/>
        <end position="74"/>
    </location>
</feature>